<keyword evidence="1" id="KW-0472">Membrane</keyword>
<dbReference type="SUPFAM" id="SSF48452">
    <property type="entry name" value="TPR-like"/>
    <property type="match status" value="1"/>
</dbReference>
<evidence type="ECO:0000313" key="3">
    <source>
        <dbReference type="Proteomes" id="UP000722625"/>
    </source>
</evidence>
<dbReference type="EMBL" id="JAGYVZ010000074">
    <property type="protein sequence ID" value="MBS7234272.1"/>
    <property type="molecule type" value="Genomic_DNA"/>
</dbReference>
<name>A0ABS5PIZ8_9FLAO</name>
<keyword evidence="1" id="KW-1133">Transmembrane helix</keyword>
<proteinExistence type="predicted"/>
<feature type="transmembrane region" description="Helical" evidence="1">
    <location>
        <begin position="292"/>
        <end position="312"/>
    </location>
</feature>
<organism evidence="2 3">
    <name type="scientific">Flavobacterium psychroterrae</name>
    <dbReference type="NCBI Taxonomy" id="2133767"/>
    <lineage>
        <taxon>Bacteria</taxon>
        <taxon>Pseudomonadati</taxon>
        <taxon>Bacteroidota</taxon>
        <taxon>Flavobacteriia</taxon>
        <taxon>Flavobacteriales</taxon>
        <taxon>Flavobacteriaceae</taxon>
        <taxon>Flavobacterium</taxon>
    </lineage>
</organism>
<comment type="caution">
    <text evidence="2">The sequence shown here is derived from an EMBL/GenBank/DDBJ whole genome shotgun (WGS) entry which is preliminary data.</text>
</comment>
<evidence type="ECO:0008006" key="4">
    <source>
        <dbReference type="Google" id="ProtNLM"/>
    </source>
</evidence>
<gene>
    <name evidence="2" type="ORF">KHA90_25075</name>
</gene>
<evidence type="ECO:0000256" key="1">
    <source>
        <dbReference type="SAM" id="Phobius"/>
    </source>
</evidence>
<dbReference type="RefSeq" id="WP_213308268.1">
    <property type="nucleotide sequence ID" value="NZ_JAGYVZ010000074.1"/>
</dbReference>
<dbReference type="Gene3D" id="1.25.40.10">
    <property type="entry name" value="Tetratricopeptide repeat domain"/>
    <property type="match status" value="1"/>
</dbReference>
<evidence type="ECO:0000313" key="2">
    <source>
        <dbReference type="EMBL" id="MBS7234272.1"/>
    </source>
</evidence>
<accession>A0ABS5PIZ8</accession>
<protein>
    <recommendedName>
        <fullName evidence="4">Tetratricopeptide repeat protein</fullName>
    </recommendedName>
</protein>
<keyword evidence="3" id="KW-1185">Reference proteome</keyword>
<keyword evidence="1" id="KW-0812">Transmembrane</keyword>
<dbReference type="Proteomes" id="UP000722625">
    <property type="component" value="Unassembled WGS sequence"/>
</dbReference>
<sequence length="315" mass="37628">MYLDSIILLSVNKSNFTYPAKAYILKSEYLLYDNYWNEGLINLLKAEKYSEKEKNIKQNSFIKQQIGLIKTNLGKYEEALPLVRQHYYYLKSNNDNSSDEISYSTFLLSDLYNRLGKTDSALFYNNVRLREINKKDRYYKYFILSNGISYHLKKQYKTSNNLLDKVILWIYPSPDKLNLAISYYYRGKNILEGENNLQKAKMYFEKVDSIMVISNEYTPDIRDNYINLIEISKKLNDDKKQLYYLNRLIEIDKSLNKNDHVLSKNVTQYYDTPHLLFEKEKIISKINNEKRLYVLTVGFIFIVLVFSLYYFIVVR</sequence>
<dbReference type="InterPro" id="IPR011990">
    <property type="entry name" value="TPR-like_helical_dom_sf"/>
</dbReference>
<reference evidence="2 3" key="1">
    <citation type="journal article" date="2018" name="Int. J. Syst. Evol. Microbiol.">
        <title>Flavobacterium chryseum sp. nov. and Flavobacterium psychroterrae sp. nov., novel environmental bacteria isolated from Antarctica.</title>
        <authorList>
            <person name="Kralova S."/>
            <person name="Svec P."/>
            <person name="Busse H.J."/>
            <person name="Stankova E."/>
            <person name="Vaczi P."/>
            <person name="Sedlacek I."/>
        </authorList>
    </citation>
    <scope>NUCLEOTIDE SEQUENCE [LARGE SCALE GENOMIC DNA]</scope>
    <source>
        <strain evidence="2 3">CCM 8827</strain>
    </source>
</reference>